<dbReference type="CDD" id="cd00167">
    <property type="entry name" value="SANT"/>
    <property type="match status" value="2"/>
</dbReference>
<dbReference type="InterPro" id="IPR009057">
    <property type="entry name" value="Homeodomain-like_sf"/>
</dbReference>
<feature type="compositionally biased region" description="Low complexity" evidence="3">
    <location>
        <begin position="396"/>
        <end position="410"/>
    </location>
</feature>
<dbReference type="SMART" id="SM00717">
    <property type="entry name" value="SANT"/>
    <property type="match status" value="2"/>
</dbReference>
<accession>A0ABQ8E4D6</accession>
<dbReference type="PANTHER" id="PTHR13047">
    <property type="entry name" value="PRE-MRNA CLEAVAGE FACTOR IM, 25KD SUBUNIT"/>
    <property type="match status" value="1"/>
</dbReference>
<dbReference type="InterPro" id="IPR056605">
    <property type="entry name" value="LTI65_LTI78_N"/>
</dbReference>
<feature type="compositionally biased region" description="Acidic residues" evidence="3">
    <location>
        <begin position="634"/>
        <end position="645"/>
    </location>
</feature>
<name>A0ABQ8E4D6_BRANA</name>
<evidence type="ECO:0000256" key="2">
    <source>
        <dbReference type="ARBA" id="ARBA00023242"/>
    </source>
</evidence>
<dbReference type="Gene3D" id="3.90.79.10">
    <property type="entry name" value="Nucleoside Triphosphate Pyrophosphohydrolase"/>
    <property type="match status" value="1"/>
</dbReference>
<feature type="compositionally biased region" description="Polar residues" evidence="3">
    <location>
        <begin position="1060"/>
        <end position="1080"/>
    </location>
</feature>
<dbReference type="CDD" id="cd18871">
    <property type="entry name" value="NUDIX_Cfim25_Nudt21"/>
    <property type="match status" value="1"/>
</dbReference>
<dbReference type="EMBL" id="JAGKQM010000003">
    <property type="protein sequence ID" value="KAH0935560.1"/>
    <property type="molecule type" value="Genomic_DNA"/>
</dbReference>
<dbReference type="InterPro" id="IPR001005">
    <property type="entry name" value="SANT/Myb"/>
</dbReference>
<evidence type="ECO:0000256" key="3">
    <source>
        <dbReference type="SAM" id="MobiDB-lite"/>
    </source>
</evidence>
<feature type="region of interest" description="Disordered" evidence="3">
    <location>
        <begin position="1060"/>
        <end position="1116"/>
    </location>
</feature>
<feature type="compositionally biased region" description="Polar residues" evidence="3">
    <location>
        <begin position="731"/>
        <end position="750"/>
    </location>
</feature>
<feature type="compositionally biased region" description="Basic and acidic residues" evidence="3">
    <location>
        <begin position="1013"/>
        <end position="1034"/>
    </location>
</feature>
<dbReference type="Pfam" id="PF00249">
    <property type="entry name" value="Myb_DNA-binding"/>
    <property type="match status" value="2"/>
</dbReference>
<feature type="compositionally biased region" description="Basic and acidic residues" evidence="3">
    <location>
        <begin position="860"/>
        <end position="875"/>
    </location>
</feature>
<feature type="region of interest" description="Disordered" evidence="3">
    <location>
        <begin position="811"/>
        <end position="885"/>
    </location>
</feature>
<dbReference type="Proteomes" id="UP000824890">
    <property type="component" value="Unassembled WGS sequence"/>
</dbReference>
<feature type="compositionally biased region" description="Basic and acidic residues" evidence="3">
    <location>
        <begin position="618"/>
        <end position="633"/>
    </location>
</feature>
<feature type="compositionally biased region" description="Polar residues" evidence="3">
    <location>
        <begin position="876"/>
        <end position="885"/>
    </location>
</feature>
<dbReference type="PROSITE" id="PS50090">
    <property type="entry name" value="MYB_LIKE"/>
    <property type="match status" value="2"/>
</dbReference>
<feature type="domain" description="Myb-like" evidence="4">
    <location>
        <begin position="251"/>
        <end position="303"/>
    </location>
</feature>
<sequence length="1116" mass="123825">ERDSRSCSGYGVVLTPPSRLLLCRRRRRDQSIDTQRKREREMAMSQVVNTYPLSNYSFGTKEPKLEKDTSVADRLARMKVNYMKEGMRTSVEGILLVQEHNHPHILLLQIGNTFCKLPGGRLKPGESEVEGLKRKLTSKLGGNSAGIVPDWKVGECVATWWRPNFETMMYPYCPPHITKPKECKRLYIVHLSEKEYFAVPKNLKLLAVPLFELYDNVQRYGPVISTIPQQLSRFHFNMIKMLKTIAVERPKQRQRKGFWSPEEDEKLRSFILSHGHSCWTTVPIKAGLQRNGKSCRLRWINYLRPGLKRDMINAEEEEIILTFHSSLGNKWSRIAKFLPGRTDNEIKNYWHSHLKKKWLKSQKLQHATSISTSSESLVACGRRNPQTLISLPEKTSSSPSQESNDNNNNYSCSSGPEIARLFFSEWFTSSDPYFDHSSNLTDSNHIQTPNIQGPVSDYEESGDVNQFYYNEMVMMSNSNWTLNDVVFGSKGIRLIETTQSSTTIVEAVEVRDSTFVVVLEGCTDSPDPKSQSNGMEDKVDQLFHWLLQWKRFKRIWLMDSQAQLQRTHAHHHQAEEPIKIHHPEEEGHHEKGPSKVLKKVKEKAKKIKNVLTKHGHGHGHEHDRGGEQHIPDDHDLDEEDTEDYDVGQQVHGGAPARGKAHNIHDPMKEEIVPPGTKAFPVVSSSHTRVSEPNRGFEPARAPNTSQALPHPVRPSGVSEKQEKRGAAPTMTPHNTPVSLLSSTEDVTSTFAPGEQRKVHVERDRVLEEDPSAPGKGMSNYQSKVTDTTGKAGGEVGAAQTIAALARLTATGGDDQLGHGRDLPERRHGLERELPAKRHDVDVKSGTALGKDLPTGTQARHNPERFERQRGDETHQPDQSSYTDKITSVTSVVADKAAAAKNVVASKLGYSGEGGNVGAETPSSGEGYGTKVASVVTPVYEKVKETGANVMTKLPFSGGTEETQQGQDKGVSAKEYVAEKLTPGVEDKALSEVVAEKLHLGGDTPKKGTVTQSKEVEERLGGFPDPKSEGAIKHGERYAEEGEGGMVDKLSGAVTSWISGTTEEVTQKSTESVQDSSQSVGATIGNMGFSGSGAEGAGQRSGEKRGSVPVQKKFQEN</sequence>
<feature type="non-terminal residue" evidence="6">
    <location>
        <position position="1"/>
    </location>
</feature>
<dbReference type="Gene3D" id="1.10.10.60">
    <property type="entry name" value="Homeodomain-like"/>
    <property type="match status" value="2"/>
</dbReference>
<evidence type="ECO:0000259" key="5">
    <source>
        <dbReference type="PROSITE" id="PS51294"/>
    </source>
</evidence>
<evidence type="ECO:0000313" key="6">
    <source>
        <dbReference type="EMBL" id="KAH0935560.1"/>
    </source>
</evidence>
<feature type="compositionally biased region" description="Basic and acidic residues" evidence="3">
    <location>
        <begin position="815"/>
        <end position="842"/>
    </location>
</feature>
<dbReference type="InterPro" id="IPR017930">
    <property type="entry name" value="Myb_dom"/>
</dbReference>
<comment type="subcellular location">
    <subcellularLocation>
        <location evidence="1">Nucleus</location>
    </subcellularLocation>
</comment>
<feature type="domain" description="Myb-like" evidence="4">
    <location>
        <begin position="304"/>
        <end position="354"/>
    </location>
</feature>
<protein>
    <submittedName>
        <fullName evidence="6">Uncharacterized protein</fullName>
    </submittedName>
</protein>
<dbReference type="InterPro" id="IPR057059">
    <property type="entry name" value="LTI65/LTI78_PGEED"/>
</dbReference>
<organism evidence="6 7">
    <name type="scientific">Brassica napus</name>
    <name type="common">Rape</name>
    <dbReference type="NCBI Taxonomy" id="3708"/>
    <lineage>
        <taxon>Eukaryota</taxon>
        <taxon>Viridiplantae</taxon>
        <taxon>Streptophyta</taxon>
        <taxon>Embryophyta</taxon>
        <taxon>Tracheophyta</taxon>
        <taxon>Spermatophyta</taxon>
        <taxon>Magnoliopsida</taxon>
        <taxon>eudicotyledons</taxon>
        <taxon>Gunneridae</taxon>
        <taxon>Pentapetalae</taxon>
        <taxon>rosids</taxon>
        <taxon>malvids</taxon>
        <taxon>Brassicales</taxon>
        <taxon>Brassicaceae</taxon>
        <taxon>Brassiceae</taxon>
        <taxon>Brassica</taxon>
    </lineage>
</organism>
<dbReference type="Pfam" id="PF23402">
    <property type="entry name" value="LTI65_LTI78_NYQTKV"/>
    <property type="match status" value="1"/>
</dbReference>
<dbReference type="PROSITE" id="PS51294">
    <property type="entry name" value="HTH_MYB"/>
    <property type="match status" value="2"/>
</dbReference>
<feature type="region of interest" description="Disordered" evidence="3">
    <location>
        <begin position="1000"/>
        <end position="1034"/>
    </location>
</feature>
<dbReference type="SUPFAM" id="SSF46689">
    <property type="entry name" value="Homeodomain-like"/>
    <property type="match status" value="1"/>
</dbReference>
<dbReference type="InterPro" id="IPR016706">
    <property type="entry name" value="Cleav_polyA_spec_factor_su5"/>
</dbReference>
<proteinExistence type="predicted"/>
<dbReference type="Pfam" id="PF23403">
    <property type="entry name" value="LTI65_LTI78_N"/>
    <property type="match status" value="1"/>
</dbReference>
<evidence type="ECO:0000313" key="7">
    <source>
        <dbReference type="Proteomes" id="UP000824890"/>
    </source>
</evidence>
<dbReference type="Pfam" id="PF07918">
    <property type="entry name" value="CAP160"/>
    <property type="match status" value="1"/>
</dbReference>
<feature type="compositionally biased region" description="Basic and acidic residues" evidence="3">
    <location>
        <begin position="662"/>
        <end position="671"/>
    </location>
</feature>
<evidence type="ECO:0000256" key="1">
    <source>
        <dbReference type="ARBA" id="ARBA00004123"/>
    </source>
</evidence>
<reference evidence="6 7" key="1">
    <citation type="submission" date="2021-05" db="EMBL/GenBank/DDBJ databases">
        <title>Genome Assembly of Synthetic Allotetraploid Brassica napus Reveals Homoeologous Exchanges between Subgenomes.</title>
        <authorList>
            <person name="Davis J.T."/>
        </authorList>
    </citation>
    <scope>NUCLEOTIDE SEQUENCE [LARGE SCALE GENOMIC DNA]</scope>
    <source>
        <strain evidence="7">cv. Da-Ae</strain>
        <tissue evidence="6">Seedling</tissue>
    </source>
</reference>
<feature type="region of interest" description="Disordered" evidence="3">
    <location>
        <begin position="580"/>
        <end position="762"/>
    </location>
</feature>
<dbReference type="InterPro" id="IPR057058">
    <property type="entry name" value="LTI65_LTI78_NYQTKV"/>
</dbReference>
<feature type="domain" description="HTH myb-type" evidence="5">
    <location>
        <begin position="251"/>
        <end position="303"/>
    </location>
</feature>
<feature type="compositionally biased region" description="Basic and acidic residues" evidence="3">
    <location>
        <begin position="580"/>
        <end position="593"/>
    </location>
</feature>
<gene>
    <name evidence="6" type="ORF">HID58_012677</name>
</gene>
<feature type="region of interest" description="Disordered" evidence="3">
    <location>
        <begin position="389"/>
        <end position="410"/>
    </location>
</feature>
<comment type="caution">
    <text evidence="6">The sequence shown here is derived from an EMBL/GenBank/DDBJ whole genome shotgun (WGS) entry which is preliminary data.</text>
</comment>
<dbReference type="Pfam" id="PF23399">
    <property type="entry name" value="LTI65_PGEED"/>
    <property type="match status" value="1"/>
</dbReference>
<evidence type="ECO:0000259" key="4">
    <source>
        <dbReference type="PROSITE" id="PS50090"/>
    </source>
</evidence>
<feature type="compositionally biased region" description="Basic residues" evidence="3">
    <location>
        <begin position="596"/>
        <end position="617"/>
    </location>
</feature>
<dbReference type="Pfam" id="PF13869">
    <property type="entry name" value="NUDIX_2"/>
    <property type="match status" value="1"/>
</dbReference>
<feature type="domain" description="HTH myb-type" evidence="5">
    <location>
        <begin position="304"/>
        <end position="358"/>
    </location>
</feature>
<keyword evidence="7" id="KW-1185">Reference proteome</keyword>
<keyword evidence="2" id="KW-0539">Nucleus</keyword>
<dbReference type="InterPro" id="IPR012418">
    <property type="entry name" value="CAP160"/>
</dbReference>